<evidence type="ECO:0000313" key="4">
    <source>
        <dbReference type="Proteomes" id="UP000019270"/>
    </source>
</evidence>
<name>W7L337_CYTFI</name>
<evidence type="ECO:0000256" key="2">
    <source>
        <dbReference type="SAM" id="SignalP"/>
    </source>
</evidence>
<organism evidence="3 4">
    <name type="scientific">Cytobacillus firmus DS1</name>
    <dbReference type="NCBI Taxonomy" id="1307436"/>
    <lineage>
        <taxon>Bacteria</taxon>
        <taxon>Bacillati</taxon>
        <taxon>Bacillota</taxon>
        <taxon>Bacilli</taxon>
        <taxon>Bacillales</taxon>
        <taxon>Bacillaceae</taxon>
        <taxon>Cytobacillus</taxon>
    </lineage>
</organism>
<dbReference type="Pfam" id="PF00023">
    <property type="entry name" value="Ank"/>
    <property type="match status" value="1"/>
</dbReference>
<feature type="signal peptide" evidence="2">
    <location>
        <begin position="1"/>
        <end position="25"/>
    </location>
</feature>
<reference evidence="4" key="1">
    <citation type="submission" date="2013-03" db="EMBL/GenBank/DDBJ databases">
        <title>Draft genome sequence of Bacillus firmus DS1.</title>
        <authorList>
            <person name="Peng D."/>
            <person name="Zhu L."/>
            <person name="Sun M."/>
        </authorList>
    </citation>
    <scope>NUCLEOTIDE SEQUENCE [LARGE SCALE GENOMIC DNA]</scope>
    <source>
        <strain evidence="4">DS1</strain>
    </source>
</reference>
<dbReference type="PROSITE" id="PS50297">
    <property type="entry name" value="ANK_REP_REGION"/>
    <property type="match status" value="1"/>
</dbReference>
<protein>
    <submittedName>
        <fullName evidence="3">Uncharacterized protein</fullName>
    </submittedName>
</protein>
<dbReference type="PROSITE" id="PS50088">
    <property type="entry name" value="ANK_REPEAT"/>
    <property type="match status" value="1"/>
</dbReference>
<dbReference type="Gene3D" id="1.25.40.20">
    <property type="entry name" value="Ankyrin repeat-containing domain"/>
    <property type="match status" value="1"/>
</dbReference>
<dbReference type="AlphaFoldDB" id="W7L337"/>
<gene>
    <name evidence="3" type="ORF">PBF_16669</name>
</gene>
<dbReference type="RefSeq" id="WP_051488927.1">
    <property type="nucleotide sequence ID" value="NZ_APVL01000012.1"/>
</dbReference>
<evidence type="ECO:0000313" key="3">
    <source>
        <dbReference type="EMBL" id="EWG10031.1"/>
    </source>
</evidence>
<keyword evidence="2" id="KW-0732">Signal</keyword>
<dbReference type="EMBL" id="APVL01000012">
    <property type="protein sequence ID" value="EWG10031.1"/>
    <property type="molecule type" value="Genomic_DNA"/>
</dbReference>
<dbReference type="eggNOG" id="COG0737">
    <property type="taxonomic scope" value="Bacteria"/>
</dbReference>
<reference evidence="3 4" key="2">
    <citation type="journal article" date="2016" name="Sci. Rep.">
        <title>A novel serine protease, Sep1, from Bacillus firmus DS-1 has nematicidal activity and degrades multiple intestinal-associated nematode proteins.</title>
        <authorList>
            <person name="Geng C."/>
            <person name="Nie X."/>
            <person name="Tang Z."/>
            <person name="Zhang Y."/>
            <person name="Lin J."/>
            <person name="Sun M."/>
            <person name="Peng D."/>
        </authorList>
    </citation>
    <scope>NUCLEOTIDE SEQUENCE [LARGE SCALE GENOMIC DNA]</scope>
    <source>
        <strain evidence="3 4">DS1</strain>
    </source>
</reference>
<accession>W7L337</accession>
<dbReference type="SUPFAM" id="SSF48403">
    <property type="entry name" value="Ankyrin repeat"/>
    <property type="match status" value="1"/>
</dbReference>
<sequence length="265" mass="29436">MKFLKLFLSLILLLVISANPSNISAAGTEDDFCSQFKGQSKIWWDGIELKPGQIGRLSIKQNTPLFKLEGEKKIISRTLKAGEFYRIYAFKPGMLSVGGGYYVDRDVKITYQTPSKTKLAAVKCINNSLKAVSYKELEKAVIYEGDLGKIEKYLSNYDDKDDLSKLLAQVSYLSTDRNSFGYNEIAVLLLNSGADPNFKDFQGFTPLSHAVLQQNAGLAKILIEAGASADFVNPISGEQLIDEVYETGNSDLIRLFEENWVISVS</sequence>
<dbReference type="Proteomes" id="UP000019270">
    <property type="component" value="Unassembled WGS sequence"/>
</dbReference>
<feature type="repeat" description="ANK" evidence="1">
    <location>
        <begin position="202"/>
        <end position="234"/>
    </location>
</feature>
<evidence type="ECO:0000256" key="1">
    <source>
        <dbReference type="PROSITE-ProRule" id="PRU00023"/>
    </source>
</evidence>
<dbReference type="InterPro" id="IPR036770">
    <property type="entry name" value="Ankyrin_rpt-contain_sf"/>
</dbReference>
<comment type="caution">
    <text evidence="3">The sequence shown here is derived from an EMBL/GenBank/DDBJ whole genome shotgun (WGS) entry which is preliminary data.</text>
</comment>
<proteinExistence type="predicted"/>
<feature type="chain" id="PRO_5004895626" evidence="2">
    <location>
        <begin position="26"/>
        <end position="265"/>
    </location>
</feature>
<keyword evidence="1" id="KW-0040">ANK repeat</keyword>
<dbReference type="InterPro" id="IPR002110">
    <property type="entry name" value="Ankyrin_rpt"/>
</dbReference>
<dbReference type="PATRIC" id="fig|1307436.3.peg.3575"/>